<gene>
    <name evidence="2" type="ORF">DES52_106134</name>
</gene>
<sequence>MSFRKLSDQIQQLNNPQRSDTFVKSFREAVRTGMFDAIYLPERFTLPKQFSKRGSEETYGKEVKDMVFEVTPDFEAWFDNINNELSTRQRAKNIKPSLEAIANGQLDFKTLAEQTRQKMNASFEKGQNLGNSRAKKTQRGKTRQTAKTAR</sequence>
<feature type="region of interest" description="Disordered" evidence="1">
    <location>
        <begin position="117"/>
        <end position="150"/>
    </location>
</feature>
<dbReference type="Proteomes" id="UP000248326">
    <property type="component" value="Unassembled WGS sequence"/>
</dbReference>
<keyword evidence="3" id="KW-1185">Reference proteome</keyword>
<accession>A0A318SNE7</accession>
<dbReference type="EMBL" id="QJSX01000006">
    <property type="protein sequence ID" value="PYE54169.1"/>
    <property type="molecule type" value="Genomic_DNA"/>
</dbReference>
<dbReference type="AlphaFoldDB" id="A0A318SNE7"/>
<dbReference type="RefSeq" id="WP_110886554.1">
    <property type="nucleotide sequence ID" value="NZ_QJSX01000006.1"/>
</dbReference>
<name>A0A318SNE7_9DEIO</name>
<evidence type="ECO:0000256" key="1">
    <source>
        <dbReference type="SAM" id="MobiDB-lite"/>
    </source>
</evidence>
<dbReference type="OrthoDB" id="73423at2"/>
<protein>
    <submittedName>
        <fullName evidence="2">Uncharacterized protein</fullName>
    </submittedName>
</protein>
<evidence type="ECO:0000313" key="2">
    <source>
        <dbReference type="EMBL" id="PYE54169.1"/>
    </source>
</evidence>
<feature type="compositionally biased region" description="Basic residues" evidence="1">
    <location>
        <begin position="133"/>
        <end position="150"/>
    </location>
</feature>
<evidence type="ECO:0000313" key="3">
    <source>
        <dbReference type="Proteomes" id="UP000248326"/>
    </source>
</evidence>
<proteinExistence type="predicted"/>
<organism evidence="2 3">
    <name type="scientific">Deinococcus yavapaiensis KR-236</name>
    <dbReference type="NCBI Taxonomy" id="694435"/>
    <lineage>
        <taxon>Bacteria</taxon>
        <taxon>Thermotogati</taxon>
        <taxon>Deinococcota</taxon>
        <taxon>Deinococci</taxon>
        <taxon>Deinococcales</taxon>
        <taxon>Deinococcaceae</taxon>
        <taxon>Deinococcus</taxon>
    </lineage>
</organism>
<reference evidence="2 3" key="1">
    <citation type="submission" date="2018-06" db="EMBL/GenBank/DDBJ databases">
        <title>Genomic Encyclopedia of Type Strains, Phase IV (KMG-IV): sequencing the most valuable type-strain genomes for metagenomic binning, comparative biology and taxonomic classification.</title>
        <authorList>
            <person name="Goeker M."/>
        </authorList>
    </citation>
    <scope>NUCLEOTIDE SEQUENCE [LARGE SCALE GENOMIC DNA]</scope>
    <source>
        <strain evidence="2 3">DSM 18048</strain>
    </source>
</reference>
<comment type="caution">
    <text evidence="2">The sequence shown here is derived from an EMBL/GenBank/DDBJ whole genome shotgun (WGS) entry which is preliminary data.</text>
</comment>